<sequence length="69" mass="8082">MWNDLMKMYHSRGLLVKLIIIFYVFNMVEAPLLAFTGDWNGFLFDATLASLYAYLLQKWHLESADPNSH</sequence>
<dbReference type="RefSeq" id="WP_389360836.1">
    <property type="nucleotide sequence ID" value="NZ_JBIACK010000004.1"/>
</dbReference>
<keyword evidence="1" id="KW-1133">Transmembrane helix</keyword>
<evidence type="ECO:0000313" key="2">
    <source>
        <dbReference type="EMBL" id="MFE8701055.1"/>
    </source>
</evidence>
<comment type="caution">
    <text evidence="2">The sequence shown here is derived from an EMBL/GenBank/DDBJ whole genome shotgun (WGS) entry which is preliminary data.</text>
</comment>
<feature type="transmembrane region" description="Helical" evidence="1">
    <location>
        <begin position="14"/>
        <end position="33"/>
    </location>
</feature>
<gene>
    <name evidence="2" type="ORF">ACFYKX_10655</name>
</gene>
<keyword evidence="3" id="KW-1185">Reference proteome</keyword>
<keyword evidence="1" id="KW-0472">Membrane</keyword>
<dbReference type="EMBL" id="JBIACK010000004">
    <property type="protein sequence ID" value="MFE8701055.1"/>
    <property type="molecule type" value="Genomic_DNA"/>
</dbReference>
<dbReference type="Proteomes" id="UP001601059">
    <property type="component" value="Unassembled WGS sequence"/>
</dbReference>
<keyword evidence="1" id="KW-0812">Transmembrane</keyword>
<evidence type="ECO:0000256" key="1">
    <source>
        <dbReference type="SAM" id="Phobius"/>
    </source>
</evidence>
<name>A0ABW6KDT4_9BACI</name>
<protein>
    <submittedName>
        <fullName evidence="2">Uncharacterized protein</fullName>
    </submittedName>
</protein>
<evidence type="ECO:0000313" key="3">
    <source>
        <dbReference type="Proteomes" id="UP001601059"/>
    </source>
</evidence>
<accession>A0ABW6KDT4</accession>
<organism evidence="2 3">
    <name type="scientific">Cytobacillus spartinae</name>
    <dbReference type="NCBI Taxonomy" id="3299023"/>
    <lineage>
        <taxon>Bacteria</taxon>
        <taxon>Bacillati</taxon>
        <taxon>Bacillota</taxon>
        <taxon>Bacilli</taxon>
        <taxon>Bacillales</taxon>
        <taxon>Bacillaceae</taxon>
        <taxon>Cytobacillus</taxon>
    </lineage>
</organism>
<reference evidence="2 3" key="1">
    <citation type="submission" date="2024-08" db="EMBL/GenBank/DDBJ databases">
        <title>Two novel Cytobacillus novel species.</title>
        <authorList>
            <person name="Liu G."/>
        </authorList>
    </citation>
    <scope>NUCLEOTIDE SEQUENCE [LARGE SCALE GENOMIC DNA]</scope>
    <source>
        <strain evidence="2 3">FJAT-54145</strain>
    </source>
</reference>
<proteinExistence type="predicted"/>